<gene>
    <name evidence="1" type="ORF">BKA16_000145</name>
</gene>
<organism evidence="1 2">
    <name type="scientific">Gordonia humi</name>
    <dbReference type="NCBI Taxonomy" id="686429"/>
    <lineage>
        <taxon>Bacteria</taxon>
        <taxon>Bacillati</taxon>
        <taxon>Actinomycetota</taxon>
        <taxon>Actinomycetes</taxon>
        <taxon>Mycobacteriales</taxon>
        <taxon>Gordoniaceae</taxon>
        <taxon>Gordonia</taxon>
    </lineage>
</organism>
<comment type="caution">
    <text evidence="1">The sequence shown here is derived from an EMBL/GenBank/DDBJ whole genome shotgun (WGS) entry which is preliminary data.</text>
</comment>
<accession>A0A840ETH8</accession>
<evidence type="ECO:0000313" key="2">
    <source>
        <dbReference type="Proteomes" id="UP000551501"/>
    </source>
</evidence>
<protein>
    <submittedName>
        <fullName evidence="1">Uncharacterized protein</fullName>
    </submittedName>
</protein>
<dbReference type="Proteomes" id="UP000551501">
    <property type="component" value="Unassembled WGS sequence"/>
</dbReference>
<dbReference type="RefSeq" id="WP_183368767.1">
    <property type="nucleotide sequence ID" value="NZ_BAABHL010000113.1"/>
</dbReference>
<dbReference type="EMBL" id="JACIFP010000001">
    <property type="protein sequence ID" value="MBB4133593.1"/>
    <property type="molecule type" value="Genomic_DNA"/>
</dbReference>
<proteinExistence type="predicted"/>
<sequence length="132" mass="14181">MTPFMWRVQELLEGDAGQAPDTEPSIEVSVAEGTDTQVIVRSLAEQLVSEANAVLAWHAGENPREVTLVDETGPGTLAFTLACGDRSARIETQITGHTATAQLIDDDAPAAEPRRLTDEDQLQSLVLELIAD</sequence>
<name>A0A840ETH8_9ACTN</name>
<keyword evidence="2" id="KW-1185">Reference proteome</keyword>
<evidence type="ECO:0000313" key="1">
    <source>
        <dbReference type="EMBL" id="MBB4133593.1"/>
    </source>
</evidence>
<dbReference type="AlphaFoldDB" id="A0A840ETH8"/>
<reference evidence="1 2" key="1">
    <citation type="submission" date="2020-08" db="EMBL/GenBank/DDBJ databases">
        <title>Sequencing the genomes of 1000 actinobacteria strains.</title>
        <authorList>
            <person name="Klenk H.-P."/>
        </authorList>
    </citation>
    <scope>NUCLEOTIDE SEQUENCE [LARGE SCALE GENOMIC DNA]</scope>
    <source>
        <strain evidence="1 2">DSM 45298</strain>
    </source>
</reference>